<dbReference type="PANTHER" id="PTHR43464">
    <property type="entry name" value="METHYLTRANSFERASE"/>
    <property type="match status" value="1"/>
</dbReference>
<dbReference type="AlphaFoldDB" id="M4ZRF9"/>
<feature type="compositionally biased region" description="Basic and acidic residues" evidence="4">
    <location>
        <begin position="1"/>
        <end position="18"/>
    </location>
</feature>
<evidence type="ECO:0000313" key="5">
    <source>
        <dbReference type="EMBL" id="BAM98978.1"/>
    </source>
</evidence>
<dbReference type="EMBL" id="AB746937">
    <property type="protein sequence ID" value="BAM98978.1"/>
    <property type="molecule type" value="Genomic_DNA"/>
</dbReference>
<dbReference type="Gene3D" id="3.40.50.150">
    <property type="entry name" value="Vaccinia Virus protein VP39"/>
    <property type="match status" value="1"/>
</dbReference>
<evidence type="ECO:0000256" key="1">
    <source>
        <dbReference type="ARBA" id="ARBA00022603"/>
    </source>
</evidence>
<name>M4ZRF9_9ACTN</name>
<sequence>MSDLVAHWDRRAESHDETPGNSLTAEQSEAWKSLLAEVYPICSGRLLDIGCGTGTYSLLLAELGFDVHGVDTSEQMISHARRKALGRRVPGGGLSATFSTLAAQDVAGRYDAVFSRNVLWTIADPGRLADVVRDHTTESALWVAVETIWDGRPHGAYREVGKSLPGFGGWHPNVLRDVFARHGFARTTWSSISNRADLVTADKDIHVLFRVIR</sequence>
<protein>
    <submittedName>
        <fullName evidence="5">Putative SAM-dependent methyltransferase</fullName>
    </submittedName>
</protein>
<evidence type="ECO:0000256" key="3">
    <source>
        <dbReference type="ARBA" id="ARBA00022691"/>
    </source>
</evidence>
<dbReference type="GO" id="GO:0008168">
    <property type="term" value="F:methyltransferase activity"/>
    <property type="evidence" value="ECO:0007669"/>
    <property type="project" value="UniProtKB-KW"/>
</dbReference>
<organism evidence="5">
    <name type="scientific">Streptosporangium amethystogenes</name>
    <dbReference type="NCBI Taxonomy" id="2002"/>
    <lineage>
        <taxon>Bacteria</taxon>
        <taxon>Bacillati</taxon>
        <taxon>Actinomycetota</taxon>
        <taxon>Actinomycetes</taxon>
        <taxon>Streptosporangiales</taxon>
        <taxon>Streptosporangiaceae</taxon>
        <taxon>Streptosporangium</taxon>
    </lineage>
</organism>
<evidence type="ECO:0000256" key="4">
    <source>
        <dbReference type="SAM" id="MobiDB-lite"/>
    </source>
</evidence>
<accession>M4ZRF9</accession>
<proteinExistence type="predicted"/>
<dbReference type="GO" id="GO:0032259">
    <property type="term" value="P:methylation"/>
    <property type="evidence" value="ECO:0007669"/>
    <property type="project" value="UniProtKB-KW"/>
</dbReference>
<reference evidence="5" key="1">
    <citation type="journal article" date="2013" name="Med. Chem. Commun.">
        <title>The muraminomicin biosynthetic gene cluster and enzymatic formation of the 2-deoxyaminoribosyl appendage.</title>
        <authorList>
            <person name="Chi X."/>
            <person name="Baba S."/>
            <person name="Tibrewal N."/>
            <person name="Funabashi M."/>
            <person name="Nonaka K."/>
            <person name="Van Lanen S.G."/>
        </authorList>
    </citation>
    <scope>NUCLEOTIDE SEQUENCE</scope>
    <source>
        <strain evidence="5">SANK 60709</strain>
    </source>
</reference>
<dbReference type="InterPro" id="IPR029063">
    <property type="entry name" value="SAM-dependent_MTases_sf"/>
</dbReference>
<dbReference type="Pfam" id="PF13489">
    <property type="entry name" value="Methyltransf_23"/>
    <property type="match status" value="1"/>
</dbReference>
<keyword evidence="2 5" id="KW-0808">Transferase</keyword>
<dbReference type="SUPFAM" id="SSF53335">
    <property type="entry name" value="S-adenosyl-L-methionine-dependent methyltransferases"/>
    <property type="match status" value="1"/>
</dbReference>
<keyword evidence="3" id="KW-0949">S-adenosyl-L-methionine</keyword>
<feature type="region of interest" description="Disordered" evidence="4">
    <location>
        <begin position="1"/>
        <end position="24"/>
    </location>
</feature>
<evidence type="ECO:0000256" key="2">
    <source>
        <dbReference type="ARBA" id="ARBA00022679"/>
    </source>
</evidence>
<dbReference type="CDD" id="cd02440">
    <property type="entry name" value="AdoMet_MTases"/>
    <property type="match status" value="1"/>
</dbReference>
<dbReference type="PANTHER" id="PTHR43464:SF19">
    <property type="entry name" value="UBIQUINONE BIOSYNTHESIS O-METHYLTRANSFERASE, MITOCHONDRIAL"/>
    <property type="match status" value="1"/>
</dbReference>
<gene>
    <name evidence="5" type="primary">mra17</name>
</gene>
<keyword evidence="1 5" id="KW-0489">Methyltransferase</keyword>